<feature type="domain" description="F-box" evidence="2">
    <location>
        <begin position="240"/>
        <end position="287"/>
    </location>
</feature>
<organism evidence="3 4">
    <name type="scientific">Chaetomidium leptoderma</name>
    <dbReference type="NCBI Taxonomy" id="669021"/>
    <lineage>
        <taxon>Eukaryota</taxon>
        <taxon>Fungi</taxon>
        <taxon>Dikarya</taxon>
        <taxon>Ascomycota</taxon>
        <taxon>Pezizomycotina</taxon>
        <taxon>Sordariomycetes</taxon>
        <taxon>Sordariomycetidae</taxon>
        <taxon>Sordariales</taxon>
        <taxon>Chaetomiaceae</taxon>
        <taxon>Chaetomidium</taxon>
    </lineage>
</organism>
<comment type="caution">
    <text evidence="3">The sequence shown here is derived from an EMBL/GenBank/DDBJ whole genome shotgun (WGS) entry which is preliminary data.</text>
</comment>
<evidence type="ECO:0000259" key="2">
    <source>
        <dbReference type="PROSITE" id="PS50181"/>
    </source>
</evidence>
<sequence>MAASGDAASGDAAPDSQPNPADELSEAKVHAALAEGRNLVRHRQYSKALHAIMEAVYMCQCNPAGNGKTRHGKDKSCHISQCIGAVNSKDADALYKVAKIPCACGYSWPSCVRPLHMMALDALAECLDKAEQHTSAISTSLAMIRLDPASAVGYCRGAKILQYLLKNCSLASGSPVNRSVVTILRGDSNPPSAILLRRLLDRFIEHGLHNTEFYRRGPKSSFDVVLQMMAYKLKIGVARRDPVKAFPPEVLTMVFSLLNRTDISRCLRVSQRWHGAIMQDAILWADLRLGRPGNPGRLFPKFLLGHPGIKTFVLGNASAFQLTTAKLGCLLHTQPQLRQLYLDSGKPYGARQSADSTESPYRLNPHLTHLTLISFDMTATFEKLVQLNVSTLEVLDLINTGRQVNFVLRDCSLPNLRKLRIIEGHLHPSKEPLEMPLLEIGPIVNATPSLEQFHLDGVGVAWATSDSVWPSLSKLILGPNLRFSPLIGAIPSPYFIPPLSSNMRSIEILGSIPDIAFGALFTKLRLKPPYPMSNSFWSPIFEQGSPYLPKLEVFRCMAPALDPTLLRHIIEPAAKSDTLKVLDLAVVPRSTFPSVNPSNSANSTFEPVRDLPFALSENLHTLGLHDFNFYVDPTSRFGATSEFDGKPFLDWVDCFPNLHTVACYPGQWQRVDALIMQLIVHPKVKVIHQDCLKGVAWDEASILAEKHGVELHHTPNHMPVNWPMLEE</sequence>
<evidence type="ECO:0000256" key="1">
    <source>
        <dbReference type="SAM" id="MobiDB-lite"/>
    </source>
</evidence>
<evidence type="ECO:0000313" key="4">
    <source>
        <dbReference type="Proteomes" id="UP001302745"/>
    </source>
</evidence>
<feature type="compositionally biased region" description="Low complexity" evidence="1">
    <location>
        <begin position="1"/>
        <end position="13"/>
    </location>
</feature>
<dbReference type="CDD" id="cd09917">
    <property type="entry name" value="F-box_SF"/>
    <property type="match status" value="1"/>
</dbReference>
<dbReference type="Gene3D" id="1.20.1280.50">
    <property type="match status" value="1"/>
</dbReference>
<dbReference type="AlphaFoldDB" id="A0AAN6VKZ7"/>
<name>A0AAN6VKZ7_9PEZI</name>
<reference evidence="3" key="2">
    <citation type="submission" date="2023-05" db="EMBL/GenBank/DDBJ databases">
        <authorList>
            <consortium name="Lawrence Berkeley National Laboratory"/>
            <person name="Steindorff A."/>
            <person name="Hensen N."/>
            <person name="Bonometti L."/>
            <person name="Westerberg I."/>
            <person name="Brannstrom I.O."/>
            <person name="Guillou S."/>
            <person name="Cros-Aarteil S."/>
            <person name="Calhoun S."/>
            <person name="Haridas S."/>
            <person name="Kuo A."/>
            <person name="Mondo S."/>
            <person name="Pangilinan J."/>
            <person name="Riley R."/>
            <person name="Labutti K."/>
            <person name="Andreopoulos B."/>
            <person name="Lipzen A."/>
            <person name="Chen C."/>
            <person name="Yanf M."/>
            <person name="Daum C."/>
            <person name="Ng V."/>
            <person name="Clum A."/>
            <person name="Ohm R."/>
            <person name="Martin F."/>
            <person name="Silar P."/>
            <person name="Natvig D."/>
            <person name="Lalanne C."/>
            <person name="Gautier V."/>
            <person name="Ament-Velasquez S.L."/>
            <person name="Kruys A."/>
            <person name="Hutchinson M.I."/>
            <person name="Powell A.J."/>
            <person name="Barry K."/>
            <person name="Miller A.N."/>
            <person name="Grigoriev I.V."/>
            <person name="Debuchy R."/>
            <person name="Gladieux P."/>
            <person name="Thoren M.H."/>
            <person name="Johannesson H."/>
        </authorList>
    </citation>
    <scope>NUCLEOTIDE SEQUENCE</scope>
    <source>
        <strain evidence="3">CBS 538.74</strain>
    </source>
</reference>
<proteinExistence type="predicted"/>
<gene>
    <name evidence="3" type="ORF">C8A00DRAFT_43831</name>
</gene>
<dbReference type="InterPro" id="IPR036047">
    <property type="entry name" value="F-box-like_dom_sf"/>
</dbReference>
<feature type="region of interest" description="Disordered" evidence="1">
    <location>
        <begin position="1"/>
        <end position="25"/>
    </location>
</feature>
<dbReference type="SUPFAM" id="SSF81383">
    <property type="entry name" value="F-box domain"/>
    <property type="match status" value="1"/>
</dbReference>
<keyword evidence="4" id="KW-1185">Reference proteome</keyword>
<accession>A0AAN6VKZ7</accession>
<dbReference type="InterPro" id="IPR001810">
    <property type="entry name" value="F-box_dom"/>
</dbReference>
<dbReference type="Proteomes" id="UP001302745">
    <property type="component" value="Unassembled WGS sequence"/>
</dbReference>
<dbReference type="EMBL" id="MU856947">
    <property type="protein sequence ID" value="KAK4153205.1"/>
    <property type="molecule type" value="Genomic_DNA"/>
</dbReference>
<reference evidence="3" key="1">
    <citation type="journal article" date="2023" name="Mol. Phylogenet. Evol.">
        <title>Genome-scale phylogeny and comparative genomics of the fungal order Sordariales.</title>
        <authorList>
            <person name="Hensen N."/>
            <person name="Bonometti L."/>
            <person name="Westerberg I."/>
            <person name="Brannstrom I.O."/>
            <person name="Guillou S."/>
            <person name="Cros-Aarteil S."/>
            <person name="Calhoun S."/>
            <person name="Haridas S."/>
            <person name="Kuo A."/>
            <person name="Mondo S."/>
            <person name="Pangilinan J."/>
            <person name="Riley R."/>
            <person name="LaButti K."/>
            <person name="Andreopoulos B."/>
            <person name="Lipzen A."/>
            <person name="Chen C."/>
            <person name="Yan M."/>
            <person name="Daum C."/>
            <person name="Ng V."/>
            <person name="Clum A."/>
            <person name="Steindorff A."/>
            <person name="Ohm R.A."/>
            <person name="Martin F."/>
            <person name="Silar P."/>
            <person name="Natvig D.O."/>
            <person name="Lalanne C."/>
            <person name="Gautier V."/>
            <person name="Ament-Velasquez S.L."/>
            <person name="Kruys A."/>
            <person name="Hutchinson M.I."/>
            <person name="Powell A.J."/>
            <person name="Barry K."/>
            <person name="Miller A.N."/>
            <person name="Grigoriev I.V."/>
            <person name="Debuchy R."/>
            <person name="Gladieux P."/>
            <person name="Hiltunen Thoren M."/>
            <person name="Johannesson H."/>
        </authorList>
    </citation>
    <scope>NUCLEOTIDE SEQUENCE</scope>
    <source>
        <strain evidence="3">CBS 538.74</strain>
    </source>
</reference>
<dbReference type="PROSITE" id="PS50181">
    <property type="entry name" value="FBOX"/>
    <property type="match status" value="1"/>
</dbReference>
<protein>
    <recommendedName>
        <fullName evidence="2">F-box domain-containing protein</fullName>
    </recommendedName>
</protein>
<dbReference type="InterPro" id="IPR011990">
    <property type="entry name" value="TPR-like_helical_dom_sf"/>
</dbReference>
<dbReference type="InterPro" id="IPR032675">
    <property type="entry name" value="LRR_dom_sf"/>
</dbReference>
<dbReference type="SMART" id="SM00256">
    <property type="entry name" value="FBOX"/>
    <property type="match status" value="1"/>
</dbReference>
<evidence type="ECO:0000313" key="3">
    <source>
        <dbReference type="EMBL" id="KAK4153205.1"/>
    </source>
</evidence>
<dbReference type="SUPFAM" id="SSF52047">
    <property type="entry name" value="RNI-like"/>
    <property type="match status" value="1"/>
</dbReference>
<dbReference type="Gene3D" id="3.80.10.10">
    <property type="entry name" value="Ribonuclease Inhibitor"/>
    <property type="match status" value="1"/>
</dbReference>
<dbReference type="Pfam" id="PF12937">
    <property type="entry name" value="F-box-like"/>
    <property type="match status" value="1"/>
</dbReference>
<dbReference type="SUPFAM" id="SSF48452">
    <property type="entry name" value="TPR-like"/>
    <property type="match status" value="1"/>
</dbReference>